<organism evidence="2 3">
    <name type="scientific">Heligmosomoides polygyrus</name>
    <name type="common">Parasitic roundworm</name>
    <dbReference type="NCBI Taxonomy" id="6339"/>
    <lineage>
        <taxon>Eukaryota</taxon>
        <taxon>Metazoa</taxon>
        <taxon>Ecdysozoa</taxon>
        <taxon>Nematoda</taxon>
        <taxon>Chromadorea</taxon>
        <taxon>Rhabditida</taxon>
        <taxon>Rhabditina</taxon>
        <taxon>Rhabditomorpha</taxon>
        <taxon>Strongyloidea</taxon>
        <taxon>Heligmosomidae</taxon>
        <taxon>Heligmosomoides</taxon>
    </lineage>
</organism>
<dbReference type="EMBL" id="UZAH01036050">
    <property type="protein sequence ID" value="VDP43728.1"/>
    <property type="molecule type" value="Genomic_DNA"/>
</dbReference>
<protein>
    <submittedName>
        <fullName evidence="1 3">Uncharacterized protein</fullName>
    </submittedName>
</protein>
<evidence type="ECO:0000313" key="2">
    <source>
        <dbReference type="Proteomes" id="UP000050761"/>
    </source>
</evidence>
<evidence type="ECO:0000313" key="3">
    <source>
        <dbReference type="WBParaSite" id="HPBE_0002424601-mRNA-1"/>
    </source>
</evidence>
<accession>A0A183GNH6</accession>
<dbReference type="WBParaSite" id="HPBE_0002424601-mRNA-1">
    <property type="protein sequence ID" value="HPBE_0002424601-mRNA-1"/>
    <property type="gene ID" value="HPBE_0002424601"/>
</dbReference>
<sequence>MKQSSVSTYGAECWPMTECLVVGGTLLGRVRDESMRERCNSENRQATRSSLYYCYVLRANEDTVCLGECVPYTIPPAAHFPPYAVRPIRTSLWDAKTAAQFADSLTGLTPKPDNLRGGDSDA</sequence>
<reference evidence="3" key="2">
    <citation type="submission" date="2019-09" db="UniProtKB">
        <authorList>
            <consortium name="WormBaseParasite"/>
        </authorList>
    </citation>
    <scope>IDENTIFICATION</scope>
</reference>
<proteinExistence type="predicted"/>
<name>A0A183GNH6_HELPZ</name>
<evidence type="ECO:0000313" key="1">
    <source>
        <dbReference type="EMBL" id="VDP43728.1"/>
    </source>
</evidence>
<gene>
    <name evidence="1" type="ORF">HPBE_LOCUS24247</name>
</gene>
<reference evidence="1 2" key="1">
    <citation type="submission" date="2018-11" db="EMBL/GenBank/DDBJ databases">
        <authorList>
            <consortium name="Pathogen Informatics"/>
        </authorList>
    </citation>
    <scope>NUCLEOTIDE SEQUENCE [LARGE SCALE GENOMIC DNA]</scope>
</reference>
<dbReference type="Proteomes" id="UP000050761">
    <property type="component" value="Unassembled WGS sequence"/>
</dbReference>
<keyword evidence="2" id="KW-1185">Reference proteome</keyword>
<accession>A0A3P8EAY8</accession>
<dbReference type="AlphaFoldDB" id="A0A183GNH6"/>